<dbReference type="OrthoDB" id="340500at2759"/>
<dbReference type="GO" id="GO:0000176">
    <property type="term" value="C:nuclear exosome (RNase complex)"/>
    <property type="evidence" value="ECO:0007669"/>
    <property type="project" value="TreeGrafter"/>
</dbReference>
<comment type="subcellular location">
    <subcellularLocation>
        <location evidence="1">Nucleus</location>
    </subcellularLocation>
</comment>
<evidence type="ECO:0000313" key="9">
    <source>
        <dbReference type="EMBL" id="KAA0164626.1"/>
    </source>
</evidence>
<dbReference type="FunFam" id="2.40.50.140:FF:000127">
    <property type="entry name" value="Exosome complex component RRP40"/>
    <property type="match status" value="1"/>
</dbReference>
<dbReference type="InterPro" id="IPR026699">
    <property type="entry name" value="Exosome_RNA_bind1/RRP40/RRP4"/>
</dbReference>
<keyword evidence="3" id="KW-0271">Exosome</keyword>
<evidence type="ECO:0000256" key="3">
    <source>
        <dbReference type="ARBA" id="ARBA00022835"/>
    </source>
</evidence>
<dbReference type="InterPro" id="IPR012340">
    <property type="entry name" value="NA-bd_OB-fold"/>
</dbReference>
<dbReference type="GO" id="GO:0071038">
    <property type="term" value="P:TRAMP-dependent tRNA surveillance pathway"/>
    <property type="evidence" value="ECO:0007669"/>
    <property type="project" value="TreeGrafter"/>
</dbReference>
<evidence type="ECO:0000313" key="12">
    <source>
        <dbReference type="Proteomes" id="UP000323011"/>
    </source>
</evidence>
<dbReference type="EMBL" id="VLTM01000026">
    <property type="protein sequence ID" value="KAA0162638.1"/>
    <property type="molecule type" value="Genomic_DNA"/>
</dbReference>
<evidence type="ECO:0000256" key="4">
    <source>
        <dbReference type="ARBA" id="ARBA00022884"/>
    </source>
</evidence>
<dbReference type="Gene3D" id="2.40.50.140">
    <property type="entry name" value="Nucleic acid-binding proteins"/>
    <property type="match status" value="1"/>
</dbReference>
<dbReference type="Proteomes" id="UP000325113">
    <property type="component" value="Unassembled WGS sequence"/>
</dbReference>
<evidence type="ECO:0000256" key="2">
    <source>
        <dbReference type="ARBA" id="ARBA00022490"/>
    </source>
</evidence>
<dbReference type="CDD" id="cd22526">
    <property type="entry name" value="KH-I_Rrp40"/>
    <property type="match status" value="1"/>
</dbReference>
<reference evidence="11 12" key="1">
    <citation type="submission" date="2019-07" db="EMBL/GenBank/DDBJ databases">
        <title>Genomes of Cafeteria roenbergensis.</title>
        <authorList>
            <person name="Fischer M.G."/>
            <person name="Hackl T."/>
            <person name="Roman M."/>
        </authorList>
    </citation>
    <scope>NUCLEOTIDE SEQUENCE [LARGE SCALE GENOMIC DNA]</scope>
    <source>
        <strain evidence="7 12">BVI</strain>
        <strain evidence="8 14">Cflag</strain>
        <strain evidence="9 11">E4-10P</strain>
        <strain evidence="10 13">RCC970-E3</strain>
    </source>
</reference>
<evidence type="ECO:0000256" key="5">
    <source>
        <dbReference type="SAM" id="MobiDB-lite"/>
    </source>
</evidence>
<name>A0A5A8CJH4_CAFRO</name>
<evidence type="ECO:0000256" key="1">
    <source>
        <dbReference type="ARBA" id="ARBA00004123"/>
    </source>
</evidence>
<evidence type="ECO:0000313" key="8">
    <source>
        <dbReference type="EMBL" id="KAA0162638.1"/>
    </source>
</evidence>
<keyword evidence="12" id="KW-1185">Reference proteome</keyword>
<keyword evidence="4" id="KW-0694">RNA-binding</keyword>
<dbReference type="GO" id="GO:0071035">
    <property type="term" value="P:nuclear polyadenylation-dependent rRNA catabolic process"/>
    <property type="evidence" value="ECO:0007669"/>
    <property type="project" value="TreeGrafter"/>
</dbReference>
<protein>
    <recommendedName>
        <fullName evidence="6">K Homology domain-containing protein</fullName>
    </recommendedName>
</protein>
<dbReference type="InterPro" id="IPR004088">
    <property type="entry name" value="KH_dom_type_1"/>
</dbReference>
<gene>
    <name evidence="9" type="ORF">FNF27_07767</name>
    <name evidence="10" type="ORF">FNF28_01253</name>
    <name evidence="7" type="ORF">FNF29_03374</name>
    <name evidence="8" type="ORF">FNF31_03166</name>
</gene>
<dbReference type="EMBL" id="VLTO01000100">
    <property type="protein sequence ID" value="KAA0164626.1"/>
    <property type="molecule type" value="Genomic_DNA"/>
</dbReference>
<evidence type="ECO:0000313" key="14">
    <source>
        <dbReference type="Proteomes" id="UP000325113"/>
    </source>
</evidence>
<organism evidence="7 12">
    <name type="scientific">Cafeteria roenbergensis</name>
    <name type="common">Marine flagellate</name>
    <dbReference type="NCBI Taxonomy" id="33653"/>
    <lineage>
        <taxon>Eukaryota</taxon>
        <taxon>Sar</taxon>
        <taxon>Stramenopiles</taxon>
        <taxon>Bigyra</taxon>
        <taxon>Opalozoa</taxon>
        <taxon>Bicosoecida</taxon>
        <taxon>Cafeteriaceae</taxon>
        <taxon>Cafeteria</taxon>
    </lineage>
</organism>
<evidence type="ECO:0000313" key="13">
    <source>
        <dbReference type="Proteomes" id="UP000324907"/>
    </source>
</evidence>
<evidence type="ECO:0000313" key="11">
    <source>
        <dbReference type="Proteomes" id="UP000322899"/>
    </source>
</evidence>
<dbReference type="GO" id="GO:0071051">
    <property type="term" value="P:poly(A)-dependent snoRNA 3'-end processing"/>
    <property type="evidence" value="ECO:0007669"/>
    <property type="project" value="TreeGrafter"/>
</dbReference>
<dbReference type="Pfam" id="PF21262">
    <property type="entry name" value="RRP40_S1"/>
    <property type="match status" value="1"/>
</dbReference>
<dbReference type="GO" id="GO:0000467">
    <property type="term" value="P:exonucleolytic trimming to generate mature 3'-end of 5.8S rRNA from tricistronic rRNA transcript (SSU-rRNA, 5.8S rRNA, LSU-rRNA)"/>
    <property type="evidence" value="ECO:0007669"/>
    <property type="project" value="TreeGrafter"/>
</dbReference>
<dbReference type="EMBL" id="VLTL01000011">
    <property type="protein sequence ID" value="KAA0170709.1"/>
    <property type="molecule type" value="Genomic_DNA"/>
</dbReference>
<dbReference type="GO" id="GO:0003723">
    <property type="term" value="F:RNA binding"/>
    <property type="evidence" value="ECO:0007669"/>
    <property type="project" value="UniProtKB-KW"/>
</dbReference>
<keyword evidence="2" id="KW-0963">Cytoplasm</keyword>
<dbReference type="Gene3D" id="3.30.1370.10">
    <property type="entry name" value="K Homology domain, type 1"/>
    <property type="match status" value="1"/>
</dbReference>
<dbReference type="SUPFAM" id="SSF50249">
    <property type="entry name" value="Nucleic acid-binding proteins"/>
    <property type="match status" value="1"/>
</dbReference>
<dbReference type="GO" id="GO:0071034">
    <property type="term" value="P:CUT catabolic process"/>
    <property type="evidence" value="ECO:0007669"/>
    <property type="project" value="TreeGrafter"/>
</dbReference>
<dbReference type="InterPro" id="IPR036612">
    <property type="entry name" value="KH_dom_type_1_sf"/>
</dbReference>
<proteinExistence type="predicted"/>
<dbReference type="Proteomes" id="UP000323011">
    <property type="component" value="Unassembled WGS sequence"/>
</dbReference>
<comment type="caution">
    <text evidence="7">The sequence shown here is derived from an EMBL/GenBank/DDBJ whole genome shotgun (WGS) entry which is preliminary data.</text>
</comment>
<evidence type="ECO:0000313" key="7">
    <source>
        <dbReference type="EMBL" id="KAA0153186.1"/>
    </source>
</evidence>
<evidence type="ECO:0000259" key="6">
    <source>
        <dbReference type="Pfam" id="PF15985"/>
    </source>
</evidence>
<dbReference type="SUPFAM" id="SSF54791">
    <property type="entry name" value="Eukaryotic type KH-domain (KH-domain type I)"/>
    <property type="match status" value="1"/>
</dbReference>
<dbReference type="AlphaFoldDB" id="A0A5A8CJH4"/>
<evidence type="ECO:0000313" key="10">
    <source>
        <dbReference type="EMBL" id="KAA0170709.1"/>
    </source>
</evidence>
<accession>A0A5A8CJH4</accession>
<dbReference type="PANTHER" id="PTHR21321:SF1">
    <property type="entry name" value="EXOSOME COMPLEX COMPONENT RRP40"/>
    <property type="match status" value="1"/>
</dbReference>
<dbReference type="Proteomes" id="UP000322899">
    <property type="component" value="Unassembled WGS sequence"/>
</dbReference>
<feature type="domain" description="K Homology" evidence="6">
    <location>
        <begin position="212"/>
        <end position="258"/>
    </location>
</feature>
<dbReference type="PANTHER" id="PTHR21321">
    <property type="entry name" value="PNAS-3 RELATED"/>
    <property type="match status" value="1"/>
</dbReference>
<dbReference type="OMA" id="WIKGINV"/>
<dbReference type="EMBL" id="VLTN01000017">
    <property type="protein sequence ID" value="KAA0153186.1"/>
    <property type="molecule type" value="Genomic_DNA"/>
</dbReference>
<dbReference type="GO" id="GO:0000177">
    <property type="term" value="C:cytoplasmic exosome (RNase complex)"/>
    <property type="evidence" value="ECO:0007669"/>
    <property type="project" value="TreeGrafter"/>
</dbReference>
<sequence length="293" mass="29896">MAAKRPRTDAASADTGTEAPRVPCIVSAGADLTAVAMALTGGSARAGHGLAASTVEGGGVSSSAAAAGGAVSDSGSSSSSSAAAAGAEHATVLRATKPGILRFRAPDRVWVETTHRRYVPAVGDTVVGVVLERRAEAYRVDVGGSTAAFLPLLAFDGASRRNKPDLPVGCMVYARVCGVDRHADAELTCQVADGPKRDWVTGESVFGELRGGTCVRLGVAFAKTLLGAACPVLAALSATLAFEIAVGCNGRVWLQSGTIADTVIAANALRNAEHMPPDQHAPMVKQLLRKARR</sequence>
<dbReference type="InterPro" id="IPR049469">
    <property type="entry name" value="RRP40_KH-I"/>
</dbReference>
<dbReference type="Pfam" id="PF15985">
    <property type="entry name" value="KH_6"/>
    <property type="match status" value="1"/>
</dbReference>
<dbReference type="GO" id="GO:0034475">
    <property type="term" value="P:U4 snRNA 3'-end processing"/>
    <property type="evidence" value="ECO:0007669"/>
    <property type="project" value="TreeGrafter"/>
</dbReference>
<dbReference type="Proteomes" id="UP000324907">
    <property type="component" value="Unassembled WGS sequence"/>
</dbReference>
<feature type="region of interest" description="Disordered" evidence="5">
    <location>
        <begin position="63"/>
        <end position="82"/>
    </location>
</feature>